<protein>
    <submittedName>
        <fullName evidence="1">Uncharacterized protein</fullName>
    </submittedName>
</protein>
<comment type="caution">
    <text evidence="1">The sequence shown here is derived from an EMBL/GenBank/DDBJ whole genome shotgun (WGS) entry which is preliminary data.</text>
</comment>
<gene>
    <name evidence="1" type="ORF">GWK47_050108</name>
</gene>
<dbReference type="Proteomes" id="UP000770661">
    <property type="component" value="Unassembled WGS sequence"/>
</dbReference>
<evidence type="ECO:0000313" key="2">
    <source>
        <dbReference type="Proteomes" id="UP000770661"/>
    </source>
</evidence>
<sequence length="127" mass="14037">MSRYFGARSKVPQGEGNLQAWIKGARQWVVFLVRAGLSLSTTSSNMSVGILMKFWKAWIFIRSPHETIITGHAQVSWVIQLRTPYAPGRPSSSAVSSSSINDYDGHGNIPGTVSRLELAKCNFWPQA</sequence>
<keyword evidence="2" id="KW-1185">Reference proteome</keyword>
<proteinExistence type="predicted"/>
<name>A0A8J5CEL1_CHIOP</name>
<evidence type="ECO:0000313" key="1">
    <source>
        <dbReference type="EMBL" id="KAG0719628.1"/>
    </source>
</evidence>
<dbReference type="AlphaFoldDB" id="A0A8J5CEL1"/>
<organism evidence="1 2">
    <name type="scientific">Chionoecetes opilio</name>
    <name type="common">Atlantic snow crab</name>
    <name type="synonym">Cancer opilio</name>
    <dbReference type="NCBI Taxonomy" id="41210"/>
    <lineage>
        <taxon>Eukaryota</taxon>
        <taxon>Metazoa</taxon>
        <taxon>Ecdysozoa</taxon>
        <taxon>Arthropoda</taxon>
        <taxon>Crustacea</taxon>
        <taxon>Multicrustacea</taxon>
        <taxon>Malacostraca</taxon>
        <taxon>Eumalacostraca</taxon>
        <taxon>Eucarida</taxon>
        <taxon>Decapoda</taxon>
        <taxon>Pleocyemata</taxon>
        <taxon>Brachyura</taxon>
        <taxon>Eubrachyura</taxon>
        <taxon>Majoidea</taxon>
        <taxon>Majidae</taxon>
        <taxon>Chionoecetes</taxon>
    </lineage>
</organism>
<accession>A0A8J5CEL1</accession>
<dbReference type="EMBL" id="JACEEZ010014239">
    <property type="protein sequence ID" value="KAG0719628.1"/>
    <property type="molecule type" value="Genomic_DNA"/>
</dbReference>
<reference evidence="1" key="1">
    <citation type="submission" date="2020-07" db="EMBL/GenBank/DDBJ databases">
        <title>The High-quality genome of the commercially important snow crab, Chionoecetes opilio.</title>
        <authorList>
            <person name="Jeong J.-H."/>
            <person name="Ryu S."/>
        </authorList>
    </citation>
    <scope>NUCLEOTIDE SEQUENCE</scope>
    <source>
        <strain evidence="1">MADBK_172401_WGS</strain>
        <tissue evidence="1">Digestive gland</tissue>
    </source>
</reference>